<name>A0A0D0BA84_9AGAR</name>
<dbReference type="EMBL" id="KN834774">
    <property type="protein sequence ID" value="KIK60600.1"/>
    <property type="molecule type" value="Genomic_DNA"/>
</dbReference>
<dbReference type="AlphaFoldDB" id="A0A0D0BA84"/>
<dbReference type="Proteomes" id="UP000053593">
    <property type="component" value="Unassembled WGS sequence"/>
</dbReference>
<keyword evidence="3" id="KW-1185">Reference proteome</keyword>
<organism evidence="2 3">
    <name type="scientific">Collybiopsis luxurians FD-317 M1</name>
    <dbReference type="NCBI Taxonomy" id="944289"/>
    <lineage>
        <taxon>Eukaryota</taxon>
        <taxon>Fungi</taxon>
        <taxon>Dikarya</taxon>
        <taxon>Basidiomycota</taxon>
        <taxon>Agaricomycotina</taxon>
        <taxon>Agaricomycetes</taxon>
        <taxon>Agaricomycetidae</taxon>
        <taxon>Agaricales</taxon>
        <taxon>Marasmiineae</taxon>
        <taxon>Omphalotaceae</taxon>
        <taxon>Collybiopsis</taxon>
        <taxon>Collybiopsis luxurians</taxon>
    </lineage>
</organism>
<evidence type="ECO:0000313" key="3">
    <source>
        <dbReference type="Proteomes" id="UP000053593"/>
    </source>
</evidence>
<evidence type="ECO:0000313" key="2">
    <source>
        <dbReference type="EMBL" id="KIK60600.1"/>
    </source>
</evidence>
<accession>A0A0D0BA84</accession>
<feature type="region of interest" description="Disordered" evidence="1">
    <location>
        <begin position="1"/>
        <end position="133"/>
    </location>
</feature>
<sequence length="133" mass="15505">MVKRERTDEDRAHERELYRERVDKQDPEAIEKRREQKRQAWHRYKLANPEKVKENQEKQRERRKLVTRDPDGDIEALPSKVALKKQRKEGHPESNVDSSIPSTSSSSSYFPTSKGGYLSPNHELSVSNPIPVA</sequence>
<feature type="compositionally biased region" description="Polar residues" evidence="1">
    <location>
        <begin position="122"/>
        <end position="133"/>
    </location>
</feature>
<reference evidence="2 3" key="1">
    <citation type="submission" date="2014-04" db="EMBL/GenBank/DDBJ databases">
        <title>Evolutionary Origins and Diversification of the Mycorrhizal Mutualists.</title>
        <authorList>
            <consortium name="DOE Joint Genome Institute"/>
            <consortium name="Mycorrhizal Genomics Consortium"/>
            <person name="Kohler A."/>
            <person name="Kuo A."/>
            <person name="Nagy L.G."/>
            <person name="Floudas D."/>
            <person name="Copeland A."/>
            <person name="Barry K.W."/>
            <person name="Cichocki N."/>
            <person name="Veneault-Fourrey C."/>
            <person name="LaButti K."/>
            <person name="Lindquist E.A."/>
            <person name="Lipzen A."/>
            <person name="Lundell T."/>
            <person name="Morin E."/>
            <person name="Murat C."/>
            <person name="Riley R."/>
            <person name="Ohm R."/>
            <person name="Sun H."/>
            <person name="Tunlid A."/>
            <person name="Henrissat B."/>
            <person name="Grigoriev I.V."/>
            <person name="Hibbett D.S."/>
            <person name="Martin F."/>
        </authorList>
    </citation>
    <scope>NUCLEOTIDE SEQUENCE [LARGE SCALE GENOMIC DNA]</scope>
    <source>
        <strain evidence="2 3">FD-317 M1</strain>
    </source>
</reference>
<gene>
    <name evidence="2" type="ORF">GYMLUDRAFT_244174</name>
</gene>
<dbReference type="HOGENOM" id="CLU_1906954_0_0_1"/>
<evidence type="ECO:0000256" key="1">
    <source>
        <dbReference type="SAM" id="MobiDB-lite"/>
    </source>
</evidence>
<proteinExistence type="predicted"/>
<feature type="compositionally biased region" description="Basic and acidic residues" evidence="1">
    <location>
        <begin position="48"/>
        <end position="71"/>
    </location>
</feature>
<feature type="compositionally biased region" description="Basic and acidic residues" evidence="1">
    <location>
        <begin position="1"/>
        <end position="38"/>
    </location>
</feature>
<protein>
    <submittedName>
        <fullName evidence="2">Uncharacterized protein</fullName>
    </submittedName>
</protein>
<feature type="compositionally biased region" description="Low complexity" evidence="1">
    <location>
        <begin position="98"/>
        <end position="113"/>
    </location>
</feature>